<keyword evidence="1" id="KW-1133">Transmembrane helix</keyword>
<evidence type="ECO:0000313" key="3">
    <source>
        <dbReference type="Proteomes" id="UP000184038"/>
    </source>
</evidence>
<feature type="transmembrane region" description="Helical" evidence="1">
    <location>
        <begin position="71"/>
        <end position="95"/>
    </location>
</feature>
<keyword evidence="1" id="KW-0472">Membrane</keyword>
<dbReference type="STRING" id="1120996.SAMN02746066_02940"/>
<reference evidence="2 3" key="1">
    <citation type="submission" date="2016-11" db="EMBL/GenBank/DDBJ databases">
        <authorList>
            <person name="Jaros S."/>
            <person name="Januszkiewicz K."/>
            <person name="Wedrychowicz H."/>
        </authorList>
    </citation>
    <scope>NUCLEOTIDE SEQUENCE [LARGE SCALE GENOMIC DNA]</scope>
    <source>
        <strain evidence="2 3">DSM 15930</strain>
    </source>
</reference>
<sequence>MIRYSLLAIIGFAGGLIVAAGVFAFITLLGVLNRLASKTNTAKHILLYENMVILGGILGNTWFIYQWDIPFGIIGLILFGLFSGIFVGCQAMALAEVLDVIPIFAKRIKIKYGMPYIVASIAIGKAVGALFQLYVWK</sequence>
<gene>
    <name evidence="2" type="ORF">SAMN02746066_02940</name>
</gene>
<evidence type="ECO:0000313" key="2">
    <source>
        <dbReference type="EMBL" id="SHM68614.1"/>
    </source>
</evidence>
<accession>A0A1M7KT20</accession>
<protein>
    <submittedName>
        <fullName evidence="2">Stage V sporulation protein AB</fullName>
    </submittedName>
</protein>
<dbReference type="EMBL" id="FRCP01000014">
    <property type="protein sequence ID" value="SHM68614.1"/>
    <property type="molecule type" value="Genomic_DNA"/>
</dbReference>
<keyword evidence="3" id="KW-1185">Reference proteome</keyword>
<proteinExistence type="predicted"/>
<feature type="transmembrane region" description="Helical" evidence="1">
    <location>
        <begin position="45"/>
        <end position="65"/>
    </location>
</feature>
<dbReference type="Pfam" id="PF13782">
    <property type="entry name" value="SpoVAB"/>
    <property type="match status" value="1"/>
</dbReference>
<dbReference type="Proteomes" id="UP000184038">
    <property type="component" value="Unassembled WGS sequence"/>
</dbReference>
<evidence type="ECO:0000256" key="1">
    <source>
        <dbReference type="SAM" id="Phobius"/>
    </source>
</evidence>
<dbReference type="RefSeq" id="WP_308743599.1">
    <property type="nucleotide sequence ID" value="NZ_FRCP01000014.1"/>
</dbReference>
<name>A0A1M7KT20_9FIRM</name>
<dbReference type="AlphaFoldDB" id="A0A1M7KT20"/>
<dbReference type="InterPro" id="IPR020144">
    <property type="entry name" value="SpoVAB"/>
</dbReference>
<organism evidence="2 3">
    <name type="scientific">Anaerosporobacter mobilis DSM 15930</name>
    <dbReference type="NCBI Taxonomy" id="1120996"/>
    <lineage>
        <taxon>Bacteria</taxon>
        <taxon>Bacillati</taxon>
        <taxon>Bacillota</taxon>
        <taxon>Clostridia</taxon>
        <taxon>Lachnospirales</taxon>
        <taxon>Lachnospiraceae</taxon>
        <taxon>Anaerosporobacter</taxon>
    </lineage>
</organism>
<feature type="transmembrane region" description="Helical" evidence="1">
    <location>
        <begin position="6"/>
        <end position="33"/>
    </location>
</feature>
<keyword evidence="1" id="KW-0812">Transmembrane</keyword>
<feature type="transmembrane region" description="Helical" evidence="1">
    <location>
        <begin position="116"/>
        <end position="136"/>
    </location>
</feature>